<comment type="caution">
    <text evidence="2">The sequence shown here is derived from an EMBL/GenBank/DDBJ whole genome shotgun (WGS) entry which is preliminary data.</text>
</comment>
<dbReference type="AlphaFoldDB" id="S7VAT3"/>
<dbReference type="InterPro" id="IPR003781">
    <property type="entry name" value="CoA-bd"/>
</dbReference>
<dbReference type="InterPro" id="IPR036291">
    <property type="entry name" value="NAD(P)-bd_dom_sf"/>
</dbReference>
<organism evidence="2 3">
    <name type="scientific">Cyclobacterium qasimii M12-11B</name>
    <dbReference type="NCBI Taxonomy" id="641524"/>
    <lineage>
        <taxon>Bacteria</taxon>
        <taxon>Pseudomonadati</taxon>
        <taxon>Bacteroidota</taxon>
        <taxon>Cytophagia</taxon>
        <taxon>Cytophagales</taxon>
        <taxon>Cyclobacteriaceae</taxon>
        <taxon>Cyclobacterium</taxon>
    </lineage>
</organism>
<dbReference type="PATRIC" id="fig|641524.5.peg.3572"/>
<feature type="domain" description="CoA-binding" evidence="1">
    <location>
        <begin position="2"/>
        <end position="94"/>
    </location>
</feature>
<dbReference type="eggNOG" id="COG1832">
    <property type="taxonomic scope" value="Bacteria"/>
</dbReference>
<dbReference type="Gene3D" id="3.40.50.720">
    <property type="entry name" value="NAD(P)-binding Rossmann-like Domain"/>
    <property type="match status" value="1"/>
</dbReference>
<gene>
    <name evidence="2" type="ORF">ADICYQ_3603</name>
</gene>
<sequence length="99" mass="11163">MLKERDIPFIPVGIKTGVTSGEKILNLREKPALTDVHTVTLYVGPQNQTEWYDYILSLKPERIIFNPGTENQELMDLAKERGITVLPACTLVMLSTGQY</sequence>
<dbReference type="EMBL" id="ATNM01000131">
    <property type="protein sequence ID" value="EPR67330.1"/>
    <property type="molecule type" value="Genomic_DNA"/>
</dbReference>
<dbReference type="Pfam" id="PF13380">
    <property type="entry name" value="CoA_binding_2"/>
    <property type="match status" value="1"/>
</dbReference>
<accession>S7VAT3</accession>
<proteinExistence type="predicted"/>
<dbReference type="STRING" id="641524.ADICYQ_3603"/>
<name>S7VAT3_9BACT</name>
<reference evidence="2 3" key="1">
    <citation type="journal article" date="2013" name="Genome Announc.">
        <title>Draft Genome Sequence of Cyclobacterium qasimii Strain M12-11BT, Isolated from Arctic Marine Sediment.</title>
        <authorList>
            <person name="Shivaji S."/>
            <person name="Ara S."/>
            <person name="Singh A."/>
            <person name="Kumar Pinnaka A."/>
        </authorList>
    </citation>
    <scope>NUCLEOTIDE SEQUENCE [LARGE SCALE GENOMIC DNA]</scope>
    <source>
        <strain evidence="2 3">M12-11B</strain>
    </source>
</reference>
<evidence type="ECO:0000259" key="1">
    <source>
        <dbReference type="Pfam" id="PF13380"/>
    </source>
</evidence>
<dbReference type="Proteomes" id="UP000014974">
    <property type="component" value="Unassembled WGS sequence"/>
</dbReference>
<evidence type="ECO:0000313" key="3">
    <source>
        <dbReference type="Proteomes" id="UP000014974"/>
    </source>
</evidence>
<protein>
    <recommendedName>
        <fullName evidence="1">CoA-binding domain-containing protein</fullName>
    </recommendedName>
</protein>
<evidence type="ECO:0000313" key="2">
    <source>
        <dbReference type="EMBL" id="EPR67330.1"/>
    </source>
</evidence>
<dbReference type="SUPFAM" id="SSF51735">
    <property type="entry name" value="NAD(P)-binding Rossmann-fold domains"/>
    <property type="match status" value="1"/>
</dbReference>